<gene>
    <name evidence="13" type="ORF">AAS21_gp031</name>
</gene>
<dbReference type="InterPro" id="IPR002562">
    <property type="entry name" value="3'-5'_exonuclease_dom"/>
</dbReference>
<dbReference type="SUPFAM" id="SSF56672">
    <property type="entry name" value="DNA/RNA polymerases"/>
    <property type="match status" value="1"/>
</dbReference>
<evidence type="ECO:0000256" key="5">
    <source>
        <dbReference type="ARBA" id="ARBA00022695"/>
    </source>
</evidence>
<dbReference type="GO" id="GO:0003887">
    <property type="term" value="F:DNA-directed DNA polymerase activity"/>
    <property type="evidence" value="ECO:0007669"/>
    <property type="project" value="UniProtKB-KW"/>
</dbReference>
<evidence type="ECO:0000256" key="2">
    <source>
        <dbReference type="ARBA" id="ARBA00012417"/>
    </source>
</evidence>
<dbReference type="InterPro" id="IPR001098">
    <property type="entry name" value="DNA-dir_DNA_pol_A_palm_dom"/>
</dbReference>
<dbReference type="GO" id="GO:0006302">
    <property type="term" value="P:double-strand break repair"/>
    <property type="evidence" value="ECO:0007669"/>
    <property type="project" value="TreeGrafter"/>
</dbReference>
<keyword evidence="8" id="KW-1194">Viral DNA replication</keyword>
<dbReference type="Gene3D" id="3.30.420.10">
    <property type="entry name" value="Ribonuclease H-like superfamily/Ribonuclease H"/>
    <property type="match status" value="1"/>
</dbReference>
<dbReference type="Gene3D" id="3.30.70.370">
    <property type="match status" value="1"/>
</dbReference>
<dbReference type="Pfam" id="PF01612">
    <property type="entry name" value="DNA_pol_A_exo1"/>
    <property type="match status" value="1"/>
</dbReference>
<dbReference type="PROSITE" id="PS00447">
    <property type="entry name" value="DNA_POLYMERASE_A"/>
    <property type="match status" value="1"/>
</dbReference>
<evidence type="ECO:0000313" key="14">
    <source>
        <dbReference type="Proteomes" id="UP000308921"/>
    </source>
</evidence>
<keyword evidence="9" id="KW-0238">DNA-binding</keyword>
<dbReference type="SMART" id="SM00482">
    <property type="entry name" value="POLAc"/>
    <property type="match status" value="1"/>
</dbReference>
<dbReference type="GO" id="GO:0039693">
    <property type="term" value="P:viral DNA genome replication"/>
    <property type="evidence" value="ECO:0007669"/>
    <property type="project" value="UniProtKB-KW"/>
</dbReference>
<evidence type="ECO:0000256" key="1">
    <source>
        <dbReference type="ARBA" id="ARBA00007705"/>
    </source>
</evidence>
<dbReference type="InterPro" id="IPR019760">
    <property type="entry name" value="DNA-dir_DNA_pol_A_CS"/>
</dbReference>
<dbReference type="Gene3D" id="1.10.150.20">
    <property type="entry name" value="5' to 3' exonuclease, C-terminal subdomain"/>
    <property type="match status" value="1"/>
</dbReference>
<dbReference type="Proteomes" id="UP000308921">
    <property type="component" value="Segment"/>
</dbReference>
<evidence type="ECO:0000256" key="9">
    <source>
        <dbReference type="ARBA" id="ARBA00023125"/>
    </source>
</evidence>
<dbReference type="InterPro" id="IPR036397">
    <property type="entry name" value="RNaseH_sf"/>
</dbReference>
<dbReference type="GO" id="GO:0003677">
    <property type="term" value="F:DNA binding"/>
    <property type="evidence" value="ECO:0007669"/>
    <property type="project" value="UniProtKB-KW"/>
</dbReference>
<comment type="catalytic activity">
    <reaction evidence="10">
        <text>DNA(n) + a 2'-deoxyribonucleoside 5'-triphosphate = DNA(n+1) + diphosphate</text>
        <dbReference type="Rhea" id="RHEA:22508"/>
        <dbReference type="Rhea" id="RHEA-COMP:17339"/>
        <dbReference type="Rhea" id="RHEA-COMP:17340"/>
        <dbReference type="ChEBI" id="CHEBI:33019"/>
        <dbReference type="ChEBI" id="CHEBI:61560"/>
        <dbReference type="ChEBI" id="CHEBI:173112"/>
        <dbReference type="EC" id="2.7.7.7"/>
    </reaction>
</comment>
<dbReference type="PANTHER" id="PTHR10133">
    <property type="entry name" value="DNA POLYMERASE I"/>
    <property type="match status" value="1"/>
</dbReference>
<keyword evidence="6" id="KW-0235">DNA replication</keyword>
<dbReference type="EC" id="2.7.7.7" evidence="2"/>
<evidence type="ECO:0000256" key="10">
    <source>
        <dbReference type="ARBA" id="ARBA00049244"/>
    </source>
</evidence>
<evidence type="ECO:0000313" key="13">
    <source>
        <dbReference type="EMBL" id="QCW23769.1"/>
    </source>
</evidence>
<feature type="domain" description="DNA-directed DNA polymerase family A palm" evidence="12">
    <location>
        <begin position="506"/>
        <end position="742"/>
    </location>
</feature>
<dbReference type="Pfam" id="PF00476">
    <property type="entry name" value="DNA_pol_A"/>
    <property type="match status" value="1"/>
</dbReference>
<dbReference type="GO" id="GO:0006261">
    <property type="term" value="P:DNA-templated DNA replication"/>
    <property type="evidence" value="ECO:0007669"/>
    <property type="project" value="InterPro"/>
</dbReference>
<dbReference type="SUPFAM" id="SSF53098">
    <property type="entry name" value="Ribonuclease H-like"/>
    <property type="match status" value="1"/>
</dbReference>
<evidence type="ECO:0000256" key="3">
    <source>
        <dbReference type="ARBA" id="ARBA00015749"/>
    </source>
</evidence>
<feature type="domain" description="3'-5' exonuclease" evidence="11">
    <location>
        <begin position="135"/>
        <end position="330"/>
    </location>
</feature>
<dbReference type="PANTHER" id="PTHR10133:SF27">
    <property type="entry name" value="DNA POLYMERASE NU"/>
    <property type="match status" value="1"/>
</dbReference>
<sequence length="856" mass="97792">MAKIAVVDKSLNNTRYDRHFGMEVDVFHMSSKKLTGRLLKKDIDLGTIENPFDPFDYEYVILVGAEPFKAYAGKTGIADYSGKRVEYNGYPNWIASISPAQLHFKPEMKPVFDTTVENIHRILSGNETKAAVGDYRPIQDIQEAEDYFKMVYTMCAGPIGMDSETSALYARDGYMLGVSMSHQEYQGVYVDSDYLSEVSVHYIQKIIDSPKHQIVFHNLKFDMHWFIYHLSINFEKCLEEQRLHDSMLQHYVLDERRGTHGLKALAMKYTDMGDYDFELDQFKTDYCKKHGIKQEDFSYDLIPFEIMWPYAAKDTDATLRLHNFFLPKVEKNEKLRSLYYDLLIPATAFLNRMEDRGVPVSKARLKEAQRQLMDKLNTAEQLLYTYPEVAEMEQAQGERFNPNSVKQLRVLLFDYLHLTPTGKLTGTGAISTDAEVLQELSNQHPVAKTLLDIRKTKKLISTYVEKLLLSIDGDGCVRTGFNLQTTTSGRLSSSGKLNLQQLPRDESIIKGCLVPPMGYRIVAWDLTTAEVYYAAVLSGDRNMQQVFINMKNEPDKYPDFHSNIAHMVFKLTCEPKQVKKLFPALRQAAKAITFGILYGSGKAKVAATVNEAMLEESLITGKPFIECTPSDAQGYIDTYFSQFPRLRKWIEASHEQIQQYGYIYSHFGRKRRLHNITSEDRGVQGEEIRSGFNAIIQSASSDSLLLGAIDADNEIMSKGLGEEMKIIMLVHDSVVAVVREDLVDQYNEILIRNIQKDRGISIPNCPIGIDSDSDVKGSMDYSCGKMYKQHPSVCMIEDQPFREHVEDILSRKDFDYIKLVASDKNHPDYEEVTKANKYVEYIVKDLVNVKRVLHAA</sequence>
<keyword evidence="7" id="KW-0239">DNA-directed DNA polymerase</keyword>
<evidence type="ECO:0000256" key="6">
    <source>
        <dbReference type="ARBA" id="ARBA00022705"/>
    </source>
</evidence>
<evidence type="ECO:0000256" key="4">
    <source>
        <dbReference type="ARBA" id="ARBA00022679"/>
    </source>
</evidence>
<dbReference type="EMBL" id="MK770119">
    <property type="protein sequence ID" value="QCW23769.1"/>
    <property type="molecule type" value="Genomic_DNA"/>
</dbReference>
<dbReference type="GO" id="GO:0008408">
    <property type="term" value="F:3'-5' exonuclease activity"/>
    <property type="evidence" value="ECO:0007669"/>
    <property type="project" value="InterPro"/>
</dbReference>
<evidence type="ECO:0000256" key="7">
    <source>
        <dbReference type="ARBA" id="ARBA00022932"/>
    </source>
</evidence>
<evidence type="ECO:0000256" key="8">
    <source>
        <dbReference type="ARBA" id="ARBA00023109"/>
    </source>
</evidence>
<protein>
    <recommendedName>
        <fullName evidence="3">DNA polymerase</fullName>
        <ecNumber evidence="2">2.7.7.7</ecNumber>
    </recommendedName>
</protein>
<dbReference type="Gene3D" id="1.20.1060.10">
    <property type="entry name" value="Taq DNA Polymerase, Chain T, domain 4"/>
    <property type="match status" value="1"/>
</dbReference>
<evidence type="ECO:0000259" key="12">
    <source>
        <dbReference type="SMART" id="SM00482"/>
    </source>
</evidence>
<keyword evidence="14" id="KW-1185">Reference proteome</keyword>
<dbReference type="SMART" id="SM00474">
    <property type="entry name" value="35EXOc"/>
    <property type="match status" value="1"/>
</dbReference>
<dbReference type="InterPro" id="IPR012337">
    <property type="entry name" value="RNaseH-like_sf"/>
</dbReference>
<proteinExistence type="inferred from homology"/>
<keyword evidence="4" id="KW-0808">Transferase</keyword>
<name>A0A4Y5P1D9_9CAUD</name>
<comment type="similarity">
    <text evidence="1">Belongs to the DNA polymerase type-A family.</text>
</comment>
<organism evidence="13 14">
    <name type="scientific">Pantoea phage vB_PagS_AAS21</name>
    <dbReference type="NCBI Taxonomy" id="2575261"/>
    <lineage>
        <taxon>Viruses</taxon>
        <taxon>Duplodnaviria</taxon>
        <taxon>Heunggongvirae</taxon>
        <taxon>Uroviricota</taxon>
        <taxon>Caudoviricetes</taxon>
        <taxon>Demerecviridae</taxon>
        <taxon>Keyvirus</taxon>
        <taxon>Keyvirus AAS21</taxon>
    </lineage>
</organism>
<keyword evidence="5" id="KW-0548">Nucleotidyltransferase</keyword>
<evidence type="ECO:0000259" key="11">
    <source>
        <dbReference type="SMART" id="SM00474"/>
    </source>
</evidence>
<dbReference type="InterPro" id="IPR002298">
    <property type="entry name" value="DNA_polymerase_A"/>
</dbReference>
<dbReference type="PRINTS" id="PR00868">
    <property type="entry name" value="DNAPOLI"/>
</dbReference>
<reference evidence="13 14" key="1">
    <citation type="submission" date="2019-04" db="EMBL/GenBank/DDBJ databases">
        <title>Complete genome sequence of Pantoea bacteriophage vB_PagS_AAS21.</title>
        <authorList>
            <person name="Truncaite L."/>
            <person name="Simoliuniene M."/>
            <person name="Zajanckauskaite A."/>
            <person name="Meskys R."/>
            <person name="Simoliunas E."/>
        </authorList>
    </citation>
    <scope>NUCLEOTIDE SEQUENCE [LARGE SCALE GENOMIC DNA]</scope>
</reference>
<accession>A0A4Y5P1D9</accession>
<dbReference type="InterPro" id="IPR043502">
    <property type="entry name" value="DNA/RNA_pol_sf"/>
</dbReference>